<dbReference type="KEGG" id="gps:C427_0798"/>
<dbReference type="GO" id="GO:0003904">
    <property type="term" value="F:deoxyribodipyrimidine photo-lyase activity"/>
    <property type="evidence" value="ECO:0007669"/>
    <property type="project" value="TreeGrafter"/>
</dbReference>
<dbReference type="GO" id="GO:0006139">
    <property type="term" value="P:nucleobase-containing compound metabolic process"/>
    <property type="evidence" value="ECO:0007669"/>
    <property type="project" value="UniProtKB-ARBA"/>
</dbReference>
<dbReference type="InterPro" id="IPR036155">
    <property type="entry name" value="Crypto/Photolyase_N_sf"/>
</dbReference>
<protein>
    <submittedName>
        <fullName evidence="9">Deoxyribodipyrimidine photolyase</fullName>
    </submittedName>
</protein>
<evidence type="ECO:0000256" key="7">
    <source>
        <dbReference type="RuleBase" id="RU004182"/>
    </source>
</evidence>
<proteinExistence type="inferred from homology"/>
<accession>K7ACV8</accession>
<dbReference type="eggNOG" id="COG0415">
    <property type="taxonomic scope" value="Bacteria"/>
</dbReference>
<dbReference type="Pfam" id="PF00875">
    <property type="entry name" value="DNA_photolyase"/>
    <property type="match status" value="1"/>
</dbReference>
<comment type="similarity">
    <text evidence="7">Belongs to the DNA photolyase family.</text>
</comment>
<dbReference type="Gene3D" id="1.25.40.80">
    <property type="match status" value="1"/>
</dbReference>
<evidence type="ECO:0000259" key="8">
    <source>
        <dbReference type="PROSITE" id="PS51645"/>
    </source>
</evidence>
<dbReference type="InterPro" id="IPR005101">
    <property type="entry name" value="Cryptochr/Photolyase_FAD-bd"/>
</dbReference>
<keyword evidence="3 6" id="KW-0285">Flavoprotein</keyword>
<dbReference type="InterPro" id="IPR018394">
    <property type="entry name" value="DNA_photolyase_1_CS_C"/>
</dbReference>
<dbReference type="PATRIC" id="fig|1129794.4.peg.788"/>
<keyword evidence="4 6" id="KW-0274">FAD</keyword>
<dbReference type="Proteomes" id="UP000011864">
    <property type="component" value="Chromosome"/>
</dbReference>
<evidence type="ECO:0000313" key="10">
    <source>
        <dbReference type="Proteomes" id="UP000011864"/>
    </source>
</evidence>
<keyword evidence="10" id="KW-1185">Reference proteome</keyword>
<dbReference type="Pfam" id="PF03441">
    <property type="entry name" value="FAD_binding_7"/>
    <property type="match status" value="1"/>
</dbReference>
<evidence type="ECO:0000256" key="2">
    <source>
        <dbReference type="ARBA" id="ARBA00005862"/>
    </source>
</evidence>
<dbReference type="GO" id="GO:0006950">
    <property type="term" value="P:response to stress"/>
    <property type="evidence" value="ECO:0007669"/>
    <property type="project" value="UniProtKB-ARBA"/>
</dbReference>
<dbReference type="PANTHER" id="PTHR11455">
    <property type="entry name" value="CRYPTOCHROME"/>
    <property type="match status" value="1"/>
</dbReference>
<comment type="similarity">
    <text evidence="2">Belongs to the DNA photolyase class-1 family.</text>
</comment>
<dbReference type="EMBL" id="CP003837">
    <property type="protein sequence ID" value="AGH42907.1"/>
    <property type="molecule type" value="Genomic_DNA"/>
</dbReference>
<dbReference type="PANTHER" id="PTHR11455:SF9">
    <property type="entry name" value="CRYPTOCHROME CIRCADIAN CLOCK 5 ISOFORM X1"/>
    <property type="match status" value="1"/>
</dbReference>
<dbReference type="HOGENOM" id="CLU_010348_7_1_6"/>
<feature type="domain" description="Photolyase/cryptochrome alpha/beta" evidence="8">
    <location>
        <begin position="13"/>
        <end position="143"/>
    </location>
</feature>
<feature type="binding site" evidence="6">
    <location>
        <position position="275"/>
    </location>
    <ligand>
        <name>FAD</name>
        <dbReference type="ChEBI" id="CHEBI:57692"/>
    </ligand>
</feature>
<dbReference type="SUPFAM" id="SSF52425">
    <property type="entry name" value="Cryptochrome/photolyase, N-terminal domain"/>
    <property type="match status" value="1"/>
</dbReference>
<dbReference type="Gene3D" id="1.10.579.10">
    <property type="entry name" value="DNA Cyclobutane Dipyrimidine Photolyase, subunit A, domain 3"/>
    <property type="match status" value="1"/>
</dbReference>
<dbReference type="OrthoDB" id="9772484at2"/>
<reference evidence="9 10" key="1">
    <citation type="journal article" date="2013" name="Genome Announc.">
        <title>Complete Genome Sequence of Glaciecola psychrophila Strain 170T.</title>
        <authorList>
            <person name="Yin J."/>
            <person name="Chen J."/>
            <person name="Liu G."/>
            <person name="Yu Y."/>
            <person name="Song L."/>
            <person name="Wang X."/>
            <person name="Qu X."/>
        </authorList>
    </citation>
    <scope>NUCLEOTIDE SEQUENCE [LARGE SCALE GENOMIC DNA]</scope>
    <source>
        <strain evidence="9 10">170</strain>
    </source>
</reference>
<dbReference type="InterPro" id="IPR036134">
    <property type="entry name" value="Crypto/Photolyase_FAD-like_sf"/>
</dbReference>
<comment type="cofactor">
    <cofactor evidence="1">
        <name>(6R)-5,10-methylene-5,6,7,8-tetrahydrofolate</name>
        <dbReference type="ChEBI" id="CHEBI:15636"/>
    </cofactor>
</comment>
<dbReference type="SUPFAM" id="SSF48173">
    <property type="entry name" value="Cryptochrome/photolyase FAD-binding domain"/>
    <property type="match status" value="1"/>
</dbReference>
<evidence type="ECO:0000313" key="9">
    <source>
        <dbReference type="EMBL" id="AGH42907.1"/>
    </source>
</evidence>
<dbReference type="InterPro" id="IPR006050">
    <property type="entry name" value="DNA_photolyase_N"/>
</dbReference>
<name>K7ACV8_9ALTE</name>
<keyword evidence="9" id="KW-0456">Lyase</keyword>
<evidence type="ECO:0000256" key="4">
    <source>
        <dbReference type="ARBA" id="ARBA00022827"/>
    </source>
</evidence>
<dbReference type="RefSeq" id="WP_007642817.1">
    <property type="nucleotide sequence ID" value="NC_020514.1"/>
</dbReference>
<dbReference type="STRING" id="1129794.C427_0798"/>
<dbReference type="AlphaFoldDB" id="K7ACV8"/>
<comment type="cofactor">
    <cofactor evidence="6">
        <name>FAD</name>
        <dbReference type="ChEBI" id="CHEBI:57692"/>
    </cofactor>
    <text evidence="6">Binds 1 FAD per subunit.</text>
</comment>
<dbReference type="PROSITE" id="PS51645">
    <property type="entry name" value="PHR_CRY_ALPHA_BETA"/>
    <property type="match status" value="1"/>
</dbReference>
<evidence type="ECO:0000256" key="5">
    <source>
        <dbReference type="ARBA" id="ARBA00022991"/>
    </source>
</evidence>
<organism evidence="9 10">
    <name type="scientific">Paraglaciecola psychrophila 170</name>
    <dbReference type="NCBI Taxonomy" id="1129794"/>
    <lineage>
        <taxon>Bacteria</taxon>
        <taxon>Pseudomonadati</taxon>
        <taxon>Pseudomonadota</taxon>
        <taxon>Gammaproteobacteria</taxon>
        <taxon>Alteromonadales</taxon>
        <taxon>Alteromonadaceae</taxon>
        <taxon>Paraglaciecola</taxon>
    </lineage>
</organism>
<evidence type="ECO:0000256" key="3">
    <source>
        <dbReference type="ARBA" id="ARBA00022630"/>
    </source>
</evidence>
<gene>
    <name evidence="9" type="ORF">C427_0798</name>
</gene>
<dbReference type="InterPro" id="IPR002081">
    <property type="entry name" value="Cryptochrome/DNA_photolyase_1"/>
</dbReference>
<evidence type="ECO:0000256" key="6">
    <source>
        <dbReference type="PIRSR" id="PIRSR602081-1"/>
    </source>
</evidence>
<dbReference type="PROSITE" id="PS00394">
    <property type="entry name" value="DNA_PHOTOLYASES_1_1"/>
    <property type="match status" value="1"/>
</dbReference>
<dbReference type="GO" id="GO:0009416">
    <property type="term" value="P:response to light stimulus"/>
    <property type="evidence" value="ECO:0007669"/>
    <property type="project" value="TreeGrafter"/>
</dbReference>
<dbReference type="PRINTS" id="PR00147">
    <property type="entry name" value="DNAPHOTLYASE"/>
</dbReference>
<dbReference type="Gene3D" id="3.40.50.620">
    <property type="entry name" value="HUPs"/>
    <property type="match status" value="1"/>
</dbReference>
<dbReference type="GO" id="GO:0003677">
    <property type="term" value="F:DNA binding"/>
    <property type="evidence" value="ECO:0007669"/>
    <property type="project" value="TreeGrafter"/>
</dbReference>
<sequence length="503" mass="59736">MPINNVDDVVPDKVNLVWLKRDLRLRDHEALFNASIDGTPVLLLYIIEPILLDDPHYDIRHWRFIWQSLQDINQQLSPLNCQLLIMQGEATAVLSQLLKTLSIKHIYSHQEIGLSNTFERDKAVRVWCDLNAIRWSEFGYGAVIRGLTQRHDWDKNWQRRMRHQCFDRPLENIQFLETQHPVFSQQQLDIPKHWQTPHPQFQAGGEKRAWYTLHHFFTERGKDYAYSISSPTASRKACSRLSPYLAWGNISLRQVYQFTLSNWQKKGWRRSLVAFTSRLHWHCHFVQKFESEIEMQFRPVNRAYEKYEYDESDLAKANVEAWKQGQTGFPLIDACMRCLHQTGYINFRMRSMLVSFLCHQLDVDWRHGVTHLAKLFLDFEPGIHYPQFHMQAGITGINLIRLYNPIKQSQEKDPKGDFIRKWCPELTELPTEVIHQPWQLTQMEQQMYEVHIGIDYPHPIIDFETSAKAARDKLWAFQKRDDVKAEGRRILRLHTLPNRPKKM</sequence>
<feature type="binding site" evidence="6">
    <location>
        <position position="224"/>
    </location>
    <ligand>
        <name>FAD</name>
        <dbReference type="ChEBI" id="CHEBI:57692"/>
    </ligand>
</feature>
<keyword evidence="5 7" id="KW-0157">Chromophore</keyword>
<dbReference type="GO" id="GO:0071949">
    <property type="term" value="F:FAD binding"/>
    <property type="evidence" value="ECO:0007669"/>
    <property type="project" value="TreeGrafter"/>
</dbReference>
<evidence type="ECO:0000256" key="1">
    <source>
        <dbReference type="ARBA" id="ARBA00001932"/>
    </source>
</evidence>
<dbReference type="InterPro" id="IPR014729">
    <property type="entry name" value="Rossmann-like_a/b/a_fold"/>
</dbReference>